<evidence type="ECO:0000313" key="5">
    <source>
        <dbReference type="EMBL" id="KAI9250512.1"/>
    </source>
</evidence>
<dbReference type="SUPFAM" id="SSF117281">
    <property type="entry name" value="Kelch motif"/>
    <property type="match status" value="1"/>
</dbReference>
<keyword evidence="4" id="KW-1133">Transmembrane helix</keyword>
<evidence type="ECO:0000256" key="4">
    <source>
        <dbReference type="SAM" id="Phobius"/>
    </source>
</evidence>
<sequence length="930" mass="104915">MLSFIPSLLQHTIVSPPVLLFSIVVILSVSHVTNGEYPSIPDIGGTIPKLFASTGFSLNDTMYTFGGQGADDFITNQLAQISFDDDGVLHRKVINYMGPLSYASQVVVLPDKDSIAVFGGFRNLRPNIRADTLELQVAMYRFSNDSWSDLPGQYLTAIGPPIHRQGHTAVMASNGLVYFQGGGLNAPYVSQMLFDSWSYNPETTLYTRLSLPPLNLYASTATALSDGRIVYVGGVYGQLNQTDLRSPFLLNRAMIYHTASDTWAEQRLNTTAINNFSLSRGYSSAVLGPEGRYIYYFGGDNAYTGPGTLEVYNDLWVLDTQTWTWNIPDVSGSKSDYFFYDTVDVLKLPNASSAEGGDLDFTTLKWVNNVTSGLTLEESLPRESGLSRTKIIVISVVCGVVGLVCIFLLFWFRHSTSNITGEPTWTEMSRLVSRIILFLLFIAFFVFLVIQAIESPTTTYTTPKSVLDKGIELPDIRFCFHGFTNENMGPTLQCETDIGKSCNKHIRQLNMSVHQPIFFGTGRTRCYMFYGDYLDDNEEPLRLYPTPIPQKNNGSLIGFYTQIGNTSEQVRLYTTFYHAEQNFNRKVYLNQPMPRLSDTEVNEWKAHDSSIISGDPFEQMEYANIQYRLEITEYLQPTWWNYVGFASVYNSSTVVKKDIQKYRIGTPTPGNYGGMGNINLKPDGFTILVNKEQRVYTLVNAFGFVGGIYGLLIAFQTAMFGYRPQSPFGYLHRWSVGPMRRSIYRGLKNGFEDYRSPTPLVNPVHARQYSNYTNKEKVGVDNGGIHLKSIGTGFNNRNNYTADEADILAMEGGLQNDDDQKYLCANDEEQGRRLESMEDRVQLLERLFQSYYVDDEVFQKLDEAVKCPEKSNRRRHVGSPLQQHNNMVGILGERRSRSGYKKTKSLDSSKFSMDEDSIPQPPSLFRDRNT</sequence>
<dbReference type="Pfam" id="PF24681">
    <property type="entry name" value="Kelch_KLHDC2_KLHL20_DRC7"/>
    <property type="match status" value="1"/>
</dbReference>
<dbReference type="PANTHER" id="PTHR46093:SF18">
    <property type="entry name" value="FIBRONECTIN TYPE-III DOMAIN-CONTAINING PROTEIN"/>
    <property type="match status" value="1"/>
</dbReference>
<evidence type="ECO:0000256" key="3">
    <source>
        <dbReference type="SAM" id="MobiDB-lite"/>
    </source>
</evidence>
<keyword evidence="4" id="KW-0812">Transmembrane</keyword>
<dbReference type="PANTHER" id="PTHR46093">
    <property type="entry name" value="ACYL-COA-BINDING DOMAIN-CONTAINING PROTEIN 5"/>
    <property type="match status" value="1"/>
</dbReference>
<evidence type="ECO:0000313" key="6">
    <source>
        <dbReference type="Proteomes" id="UP001209540"/>
    </source>
</evidence>
<evidence type="ECO:0000256" key="2">
    <source>
        <dbReference type="ARBA" id="ARBA00022737"/>
    </source>
</evidence>
<keyword evidence="1" id="KW-0880">Kelch repeat</keyword>
<dbReference type="Proteomes" id="UP001209540">
    <property type="component" value="Unassembled WGS sequence"/>
</dbReference>
<dbReference type="InterPro" id="IPR011043">
    <property type="entry name" value="Gal_Oxase/kelch_b-propeller"/>
</dbReference>
<keyword evidence="2" id="KW-0677">Repeat</keyword>
<organism evidence="5 6">
    <name type="scientific">Phascolomyces articulosus</name>
    <dbReference type="NCBI Taxonomy" id="60185"/>
    <lineage>
        <taxon>Eukaryota</taxon>
        <taxon>Fungi</taxon>
        <taxon>Fungi incertae sedis</taxon>
        <taxon>Mucoromycota</taxon>
        <taxon>Mucoromycotina</taxon>
        <taxon>Mucoromycetes</taxon>
        <taxon>Mucorales</taxon>
        <taxon>Lichtheimiaceae</taxon>
        <taxon>Phascolomyces</taxon>
    </lineage>
</organism>
<reference evidence="5" key="2">
    <citation type="submission" date="2023-02" db="EMBL/GenBank/DDBJ databases">
        <authorList>
            <consortium name="DOE Joint Genome Institute"/>
            <person name="Mondo S.J."/>
            <person name="Chang Y."/>
            <person name="Wang Y."/>
            <person name="Ahrendt S."/>
            <person name="Andreopoulos W."/>
            <person name="Barry K."/>
            <person name="Beard J."/>
            <person name="Benny G.L."/>
            <person name="Blankenship S."/>
            <person name="Bonito G."/>
            <person name="Cuomo C."/>
            <person name="Desiro A."/>
            <person name="Gervers K.A."/>
            <person name="Hundley H."/>
            <person name="Kuo A."/>
            <person name="LaButti K."/>
            <person name="Lang B.F."/>
            <person name="Lipzen A."/>
            <person name="O'Donnell K."/>
            <person name="Pangilinan J."/>
            <person name="Reynolds N."/>
            <person name="Sandor L."/>
            <person name="Smith M.W."/>
            <person name="Tsang A."/>
            <person name="Grigoriev I.V."/>
            <person name="Stajich J.E."/>
            <person name="Spatafora J.W."/>
        </authorList>
    </citation>
    <scope>NUCLEOTIDE SEQUENCE</scope>
    <source>
        <strain evidence="5">RSA 2281</strain>
    </source>
</reference>
<reference evidence="5" key="1">
    <citation type="journal article" date="2022" name="IScience">
        <title>Evolution of zygomycete secretomes and the origins of terrestrial fungal ecologies.</title>
        <authorList>
            <person name="Chang Y."/>
            <person name="Wang Y."/>
            <person name="Mondo S."/>
            <person name="Ahrendt S."/>
            <person name="Andreopoulos W."/>
            <person name="Barry K."/>
            <person name="Beard J."/>
            <person name="Benny G.L."/>
            <person name="Blankenship S."/>
            <person name="Bonito G."/>
            <person name="Cuomo C."/>
            <person name="Desiro A."/>
            <person name="Gervers K.A."/>
            <person name="Hundley H."/>
            <person name="Kuo A."/>
            <person name="LaButti K."/>
            <person name="Lang B.F."/>
            <person name="Lipzen A."/>
            <person name="O'Donnell K."/>
            <person name="Pangilinan J."/>
            <person name="Reynolds N."/>
            <person name="Sandor L."/>
            <person name="Smith M.E."/>
            <person name="Tsang A."/>
            <person name="Grigoriev I.V."/>
            <person name="Stajich J.E."/>
            <person name="Spatafora J.W."/>
        </authorList>
    </citation>
    <scope>NUCLEOTIDE SEQUENCE</scope>
    <source>
        <strain evidence="5">RSA 2281</strain>
    </source>
</reference>
<dbReference type="InterPro" id="IPR015915">
    <property type="entry name" value="Kelch-typ_b-propeller"/>
</dbReference>
<keyword evidence="4" id="KW-0472">Membrane</keyword>
<proteinExistence type="predicted"/>
<gene>
    <name evidence="5" type="ORF">BDA99DRAFT_589502</name>
</gene>
<dbReference type="AlphaFoldDB" id="A0AAD5JR35"/>
<protein>
    <recommendedName>
        <fullName evidence="7">Galactose oxidase</fullName>
    </recommendedName>
</protein>
<accession>A0AAD5JR35</accession>
<comment type="caution">
    <text evidence="5">The sequence shown here is derived from an EMBL/GenBank/DDBJ whole genome shotgun (WGS) entry which is preliminary data.</text>
</comment>
<dbReference type="Gene3D" id="2.120.10.80">
    <property type="entry name" value="Kelch-type beta propeller"/>
    <property type="match status" value="1"/>
</dbReference>
<keyword evidence="6" id="KW-1185">Reference proteome</keyword>
<feature type="transmembrane region" description="Helical" evidence="4">
    <location>
        <begin position="12"/>
        <end position="32"/>
    </location>
</feature>
<name>A0AAD5JR35_9FUNG</name>
<evidence type="ECO:0000256" key="1">
    <source>
        <dbReference type="ARBA" id="ARBA00022441"/>
    </source>
</evidence>
<evidence type="ECO:0008006" key="7">
    <source>
        <dbReference type="Google" id="ProtNLM"/>
    </source>
</evidence>
<feature type="transmembrane region" description="Helical" evidence="4">
    <location>
        <begin position="431"/>
        <end position="453"/>
    </location>
</feature>
<feature type="transmembrane region" description="Helical" evidence="4">
    <location>
        <begin position="695"/>
        <end position="715"/>
    </location>
</feature>
<dbReference type="EMBL" id="JAIXMP010000032">
    <property type="protein sequence ID" value="KAI9250512.1"/>
    <property type="molecule type" value="Genomic_DNA"/>
</dbReference>
<dbReference type="SUPFAM" id="SSF50965">
    <property type="entry name" value="Galactose oxidase, central domain"/>
    <property type="match status" value="1"/>
</dbReference>
<feature type="region of interest" description="Disordered" evidence="3">
    <location>
        <begin position="870"/>
        <end position="930"/>
    </location>
</feature>
<feature type="transmembrane region" description="Helical" evidence="4">
    <location>
        <begin position="391"/>
        <end position="411"/>
    </location>
</feature>